<evidence type="ECO:0000313" key="2">
    <source>
        <dbReference type="EMBL" id="CDW36894.1"/>
    </source>
</evidence>
<protein>
    <submittedName>
        <fullName evidence="2">Uncharacterized protein</fullName>
    </submittedName>
</protein>
<proteinExistence type="predicted"/>
<reference evidence="2" key="1">
    <citation type="submission" date="2014-05" db="EMBL/GenBank/DDBJ databases">
        <authorList>
            <person name="Chronopoulou M."/>
        </authorList>
    </citation>
    <scope>NUCLEOTIDE SEQUENCE</scope>
    <source>
        <tissue evidence="2">Whole organism</tissue>
    </source>
</reference>
<sequence>MNHNGLRPPRGAAKRKSGSSPLNFHHAMLSNSPLAFPSPGVSPVLGGPPGKMSNLASIVDWTSLIHCD</sequence>
<accession>A0A0K2UFB8</accession>
<dbReference type="EMBL" id="HACA01019533">
    <property type="protein sequence ID" value="CDW36894.1"/>
    <property type="molecule type" value="Transcribed_RNA"/>
</dbReference>
<dbReference type="AlphaFoldDB" id="A0A0K2UFB8"/>
<organism evidence="2">
    <name type="scientific">Lepeophtheirus salmonis</name>
    <name type="common">Salmon louse</name>
    <name type="synonym">Caligus salmonis</name>
    <dbReference type="NCBI Taxonomy" id="72036"/>
    <lineage>
        <taxon>Eukaryota</taxon>
        <taxon>Metazoa</taxon>
        <taxon>Ecdysozoa</taxon>
        <taxon>Arthropoda</taxon>
        <taxon>Crustacea</taxon>
        <taxon>Multicrustacea</taxon>
        <taxon>Hexanauplia</taxon>
        <taxon>Copepoda</taxon>
        <taxon>Siphonostomatoida</taxon>
        <taxon>Caligidae</taxon>
        <taxon>Lepeophtheirus</taxon>
    </lineage>
</organism>
<name>A0A0K2UFB8_LEPSM</name>
<evidence type="ECO:0000256" key="1">
    <source>
        <dbReference type="SAM" id="MobiDB-lite"/>
    </source>
</evidence>
<feature type="region of interest" description="Disordered" evidence="1">
    <location>
        <begin position="1"/>
        <end position="26"/>
    </location>
</feature>